<comment type="subcellular location">
    <subcellularLocation>
        <location evidence="1">Nucleus</location>
    </subcellularLocation>
</comment>
<dbReference type="SUPFAM" id="SSF100934">
    <property type="entry name" value="Heat shock protein 70kD (HSP70), C-terminal subdomain"/>
    <property type="match status" value="1"/>
</dbReference>
<dbReference type="NCBIfam" id="NF001413">
    <property type="entry name" value="PRK00290.1"/>
    <property type="match status" value="1"/>
</dbReference>
<evidence type="ECO:0000256" key="1">
    <source>
        <dbReference type="ARBA" id="ARBA00004123"/>
    </source>
</evidence>
<keyword evidence="12" id="KW-1185">Reference proteome</keyword>
<dbReference type="Gene3D" id="3.30.30.30">
    <property type="match status" value="1"/>
</dbReference>
<dbReference type="STRING" id="933852.A0A0C3AWL5"/>
<keyword evidence="7" id="KW-0539">Nucleus</keyword>
<dbReference type="PANTHER" id="PTHR19375">
    <property type="entry name" value="HEAT SHOCK PROTEIN 70KDA"/>
    <property type="match status" value="1"/>
</dbReference>
<dbReference type="PROSITE" id="PS00329">
    <property type="entry name" value="HSP70_2"/>
    <property type="match status" value="1"/>
</dbReference>
<comment type="subunit">
    <text evidence="8">Interacts with transcription factor HSF1 on chromatin.</text>
</comment>
<evidence type="ECO:0000256" key="5">
    <source>
        <dbReference type="ARBA" id="ARBA00023016"/>
    </source>
</evidence>
<dbReference type="InterPro" id="IPR029047">
    <property type="entry name" value="HSP70_peptide-bd_sf"/>
</dbReference>
<reference evidence="12" key="2">
    <citation type="submission" date="2015-01" db="EMBL/GenBank/DDBJ databases">
        <title>Evolutionary Origins and Diversification of the Mycorrhizal Mutualists.</title>
        <authorList>
            <consortium name="DOE Joint Genome Institute"/>
            <consortium name="Mycorrhizal Genomics Consortium"/>
            <person name="Kohler A."/>
            <person name="Kuo A."/>
            <person name="Nagy L.G."/>
            <person name="Floudas D."/>
            <person name="Copeland A."/>
            <person name="Barry K.W."/>
            <person name="Cichocki N."/>
            <person name="Veneault-Fourrey C."/>
            <person name="LaButti K."/>
            <person name="Lindquist E.A."/>
            <person name="Lipzen A."/>
            <person name="Lundell T."/>
            <person name="Morin E."/>
            <person name="Murat C."/>
            <person name="Riley R."/>
            <person name="Ohm R."/>
            <person name="Sun H."/>
            <person name="Tunlid A."/>
            <person name="Henrissat B."/>
            <person name="Grigoriev I.V."/>
            <person name="Hibbett D.S."/>
            <person name="Martin F."/>
        </authorList>
    </citation>
    <scope>NUCLEOTIDE SEQUENCE [LARGE SCALE GENOMIC DNA]</scope>
    <source>
        <strain evidence="12">MAFF 305830</strain>
    </source>
</reference>
<dbReference type="Pfam" id="PF00012">
    <property type="entry name" value="HSP70"/>
    <property type="match status" value="1"/>
</dbReference>
<dbReference type="PRINTS" id="PR00301">
    <property type="entry name" value="HEATSHOCK70"/>
</dbReference>
<dbReference type="GO" id="GO:0005634">
    <property type="term" value="C:nucleus"/>
    <property type="evidence" value="ECO:0007669"/>
    <property type="project" value="UniProtKB-SubCell"/>
</dbReference>
<proteinExistence type="inferred from homology"/>
<keyword evidence="6" id="KW-0804">Transcription</keyword>
<dbReference type="PROSITE" id="PS01036">
    <property type="entry name" value="HSP70_3"/>
    <property type="match status" value="1"/>
</dbReference>
<dbReference type="PROSITE" id="PS00297">
    <property type="entry name" value="HSP70_1"/>
    <property type="match status" value="1"/>
</dbReference>
<evidence type="ECO:0000256" key="8">
    <source>
        <dbReference type="ARBA" id="ARBA00062310"/>
    </source>
</evidence>
<dbReference type="Gene3D" id="1.20.1270.10">
    <property type="match status" value="1"/>
</dbReference>
<keyword evidence="5" id="KW-0346">Stress response</keyword>
<dbReference type="AlphaFoldDB" id="A0A0C3AWL5"/>
<reference evidence="11 12" key="1">
    <citation type="submission" date="2014-04" db="EMBL/GenBank/DDBJ databases">
        <authorList>
            <consortium name="DOE Joint Genome Institute"/>
            <person name="Kuo A."/>
            <person name="Zuccaro A."/>
            <person name="Kohler A."/>
            <person name="Nagy L.G."/>
            <person name="Floudas D."/>
            <person name="Copeland A."/>
            <person name="Barry K.W."/>
            <person name="Cichocki N."/>
            <person name="Veneault-Fourrey C."/>
            <person name="LaButti K."/>
            <person name="Lindquist E.A."/>
            <person name="Lipzen A."/>
            <person name="Lundell T."/>
            <person name="Morin E."/>
            <person name="Murat C."/>
            <person name="Sun H."/>
            <person name="Tunlid A."/>
            <person name="Henrissat B."/>
            <person name="Grigoriev I.V."/>
            <person name="Hibbett D.S."/>
            <person name="Martin F."/>
            <person name="Nordberg H.P."/>
            <person name="Cantor M.N."/>
            <person name="Hua S.X."/>
        </authorList>
    </citation>
    <scope>NUCLEOTIDE SEQUENCE [LARGE SCALE GENOMIC DNA]</scope>
    <source>
        <strain evidence="11 12">MAFF 305830</strain>
    </source>
</reference>
<evidence type="ECO:0000313" key="11">
    <source>
        <dbReference type="EMBL" id="KIM28920.1"/>
    </source>
</evidence>
<evidence type="ECO:0000256" key="4">
    <source>
        <dbReference type="ARBA" id="ARBA00023015"/>
    </source>
</evidence>
<dbReference type="Proteomes" id="UP000054097">
    <property type="component" value="Unassembled WGS sequence"/>
</dbReference>
<evidence type="ECO:0000256" key="9">
    <source>
        <dbReference type="ARBA" id="ARBA00068399"/>
    </source>
</evidence>
<dbReference type="InterPro" id="IPR013126">
    <property type="entry name" value="Hsp_70_fam"/>
</dbReference>
<keyword evidence="2 10" id="KW-0547">Nucleotide-binding</keyword>
<evidence type="ECO:0000256" key="6">
    <source>
        <dbReference type="ARBA" id="ARBA00023163"/>
    </source>
</evidence>
<dbReference type="InterPro" id="IPR043129">
    <property type="entry name" value="ATPase_NBD"/>
</dbReference>
<organism evidence="11 12">
    <name type="scientific">Serendipita vermifera MAFF 305830</name>
    <dbReference type="NCBI Taxonomy" id="933852"/>
    <lineage>
        <taxon>Eukaryota</taxon>
        <taxon>Fungi</taxon>
        <taxon>Dikarya</taxon>
        <taxon>Basidiomycota</taxon>
        <taxon>Agaricomycotina</taxon>
        <taxon>Agaricomycetes</taxon>
        <taxon>Sebacinales</taxon>
        <taxon>Serendipitaceae</taxon>
        <taxon>Serendipita</taxon>
    </lineage>
</organism>
<dbReference type="SUPFAM" id="SSF100920">
    <property type="entry name" value="Heat shock protein 70kD (HSP70), peptide-binding domain"/>
    <property type="match status" value="1"/>
</dbReference>
<dbReference type="Gene3D" id="2.60.34.10">
    <property type="entry name" value="Substrate Binding Domain Of DNAk, Chain A, domain 1"/>
    <property type="match status" value="1"/>
</dbReference>
<dbReference type="FunFam" id="3.30.30.30:FF:000001">
    <property type="entry name" value="heat shock 70 kDa protein-like"/>
    <property type="match status" value="1"/>
</dbReference>
<evidence type="ECO:0000313" key="12">
    <source>
        <dbReference type="Proteomes" id="UP000054097"/>
    </source>
</evidence>
<dbReference type="OrthoDB" id="2401965at2759"/>
<evidence type="ECO:0000256" key="10">
    <source>
        <dbReference type="RuleBase" id="RU003322"/>
    </source>
</evidence>
<comment type="similarity">
    <text evidence="10">Belongs to the heat shock protein 70 family.</text>
</comment>
<sequence>MSLAIGIDLGTSYSCAAVWRNGSVEIVPNDQGNRTTPSCVSFTDAGLLVGDAAKNQMTRNPHNTIYDTKRMIGRHFDDPDLQANIRRFPFKVFNRAGKPICEIECRGKRKELTPEEISSMILSKMKEIAEAYLGCIVKDAVVTVPAYFNDSQRRATKDAATIAGLNVLRIINEPTAAAMAYGLQNPTEEVRTVLVFDLGGGTFDVSLLTVENGVFEVKATAGTSNLGGIDFDHRFLTHLVQEFKQKHRKDISTNARALVRLRAACERAKRALSSATTASIEIESLSDGIDFYTSITRARFEELCRDLFRETIEPIEKVLRDLKLEKSSVDEIVLVGGSTRIPGIRKLVSDFFDGKEPSLRINPEEAVAYGAAVQAAILSGDKGRTKDIVLLDVAPLSIGIGLNDVMTPIIKRNTIIPTKKAHTISTSADNQPHVLIEVYEGERARTQDNNLLGKLELSGIAPAPRGVPLIDVVFDVDADGILDVAVINRNTGSSTRVTITNEMGRLSRDEIERMVNEAKKYKEEDEQIIACISAKNNLEAYAYTLRKIIYNEELVGWFIPHDRTQLEHAITQVIEWLDTSQATRKEEYTDVHGKLENFANPIMERFYCACGRWWVSTKVPVS</sequence>
<accession>A0A0C3AWL5</accession>
<name>A0A0C3AWL5_SERVB</name>
<dbReference type="FunFam" id="2.60.34.10:FF:000002">
    <property type="entry name" value="Heat shock 70 kDa"/>
    <property type="match status" value="1"/>
</dbReference>
<dbReference type="InterPro" id="IPR029048">
    <property type="entry name" value="HSP70_C_sf"/>
</dbReference>
<gene>
    <name evidence="11" type="ORF">M408DRAFT_23148</name>
</gene>
<dbReference type="FunFam" id="3.90.640.10:FF:000002">
    <property type="entry name" value="Heat shock 70 kDa"/>
    <property type="match status" value="1"/>
</dbReference>
<dbReference type="Gene3D" id="3.90.640.10">
    <property type="entry name" value="Actin, Chain A, domain 4"/>
    <property type="match status" value="1"/>
</dbReference>
<keyword evidence="3 10" id="KW-0067">ATP-binding</keyword>
<dbReference type="GO" id="GO:0005524">
    <property type="term" value="F:ATP binding"/>
    <property type="evidence" value="ECO:0007669"/>
    <property type="project" value="UniProtKB-KW"/>
</dbReference>
<dbReference type="SUPFAM" id="SSF53067">
    <property type="entry name" value="Actin-like ATPase domain"/>
    <property type="match status" value="2"/>
</dbReference>
<dbReference type="InterPro" id="IPR018181">
    <property type="entry name" value="Heat_shock_70_CS"/>
</dbReference>
<evidence type="ECO:0000256" key="2">
    <source>
        <dbReference type="ARBA" id="ARBA00022741"/>
    </source>
</evidence>
<dbReference type="Gene3D" id="3.30.420.40">
    <property type="match status" value="2"/>
</dbReference>
<keyword evidence="4" id="KW-0805">Transcription regulation</keyword>
<evidence type="ECO:0000256" key="7">
    <source>
        <dbReference type="ARBA" id="ARBA00023242"/>
    </source>
</evidence>
<protein>
    <recommendedName>
        <fullName evidence="9">Transcriptional coregulator SSA1</fullName>
    </recommendedName>
</protein>
<dbReference type="FunFam" id="3.30.420.40:FF:000026">
    <property type="entry name" value="Heat shock protein 70"/>
    <property type="match status" value="1"/>
</dbReference>
<dbReference type="GO" id="GO:0140662">
    <property type="term" value="F:ATP-dependent protein folding chaperone"/>
    <property type="evidence" value="ECO:0007669"/>
    <property type="project" value="InterPro"/>
</dbReference>
<evidence type="ECO:0000256" key="3">
    <source>
        <dbReference type="ARBA" id="ARBA00022840"/>
    </source>
</evidence>
<dbReference type="EMBL" id="KN824290">
    <property type="protein sequence ID" value="KIM28920.1"/>
    <property type="molecule type" value="Genomic_DNA"/>
</dbReference>
<dbReference type="HOGENOM" id="CLU_005965_2_4_1"/>